<comment type="caution">
    <text evidence="1">The sequence shown here is derived from an EMBL/GenBank/DDBJ whole genome shotgun (WGS) entry which is preliminary data.</text>
</comment>
<evidence type="ECO:0008006" key="3">
    <source>
        <dbReference type="Google" id="ProtNLM"/>
    </source>
</evidence>
<evidence type="ECO:0000313" key="1">
    <source>
        <dbReference type="EMBL" id="GAA3631097.1"/>
    </source>
</evidence>
<organism evidence="1 2">
    <name type="scientific">Microbacterium awajiense</name>
    <dbReference type="NCBI Taxonomy" id="415214"/>
    <lineage>
        <taxon>Bacteria</taxon>
        <taxon>Bacillati</taxon>
        <taxon>Actinomycetota</taxon>
        <taxon>Actinomycetes</taxon>
        <taxon>Micrococcales</taxon>
        <taxon>Microbacteriaceae</taxon>
        <taxon>Microbacterium</taxon>
    </lineage>
</organism>
<dbReference type="Proteomes" id="UP001501697">
    <property type="component" value="Unassembled WGS sequence"/>
</dbReference>
<sequence length="415" mass="44547">MAIVQRPRAQARGDVAPPVLPARVASGRLSATDRLAEGVRISVELSPIVVPSRDVVVRAVRDVLGAGAHARAGRVVTRGRWRFDPTALDEQAERAVRELPKEYTGDEGLPRLREIAREDLGFTVFLGEDRASLCIDHRLGDGFFGTMLTSAVLAGRGTPAVFTNAGDEHPLESALWNTFARHPRRVASLVGDRWHERRPSPAAGTVPGERASLDLVSGTMTSETFRAFAAWSHRKVPPSVAMLFALRAALDRVGIPVSDEGSILVDLRRYLPSGRSTLANFVTGHPVRGGGGVVPAAARFSRDLRLGRPLAALAVGVATAPWRRHRSVSVPSAATPIVSDMGFLRTLEPLPWAMPTGGMLRVSVDPARRNGVTALTAFLRGRLHVSMSFDATLFDRAGLEAACALMCADPIGLLE</sequence>
<evidence type="ECO:0000313" key="2">
    <source>
        <dbReference type="Proteomes" id="UP001501697"/>
    </source>
</evidence>
<dbReference type="EMBL" id="BAAAYU010000003">
    <property type="protein sequence ID" value="GAA3631097.1"/>
    <property type="molecule type" value="Genomic_DNA"/>
</dbReference>
<accession>A0ABP7AFE0</accession>
<keyword evidence="2" id="KW-1185">Reference proteome</keyword>
<reference evidence="2" key="1">
    <citation type="journal article" date="2019" name="Int. J. Syst. Evol. Microbiol.">
        <title>The Global Catalogue of Microorganisms (GCM) 10K type strain sequencing project: providing services to taxonomists for standard genome sequencing and annotation.</title>
        <authorList>
            <consortium name="The Broad Institute Genomics Platform"/>
            <consortium name="The Broad Institute Genome Sequencing Center for Infectious Disease"/>
            <person name="Wu L."/>
            <person name="Ma J."/>
        </authorList>
    </citation>
    <scope>NUCLEOTIDE SEQUENCE [LARGE SCALE GENOMIC DNA]</scope>
    <source>
        <strain evidence="2">JCM 16544</strain>
    </source>
</reference>
<name>A0ABP7AFE0_9MICO</name>
<protein>
    <recommendedName>
        <fullName evidence="3">Condensation domain-containing protein</fullName>
    </recommendedName>
</protein>
<gene>
    <name evidence="1" type="ORF">GCM10022200_12460</name>
</gene>
<proteinExistence type="predicted"/>
<dbReference type="RefSeq" id="WP_344737098.1">
    <property type="nucleotide sequence ID" value="NZ_BAAAYU010000003.1"/>
</dbReference>